<reference evidence="4" key="1">
    <citation type="submission" date="2021-01" db="EMBL/GenBank/DDBJ databases">
        <title>Whole genome shotgun sequence of Dactylosporangium siamense NBRC 106093.</title>
        <authorList>
            <person name="Komaki H."/>
            <person name="Tamura T."/>
        </authorList>
    </citation>
    <scope>NUCLEOTIDE SEQUENCE</scope>
    <source>
        <strain evidence="4">NBRC 106093</strain>
    </source>
</reference>
<dbReference type="PANTHER" id="PTHR43861:SF1">
    <property type="entry name" value="TRANS-ACONITATE 2-METHYLTRANSFERASE"/>
    <property type="match status" value="1"/>
</dbReference>
<dbReference type="GO" id="GO:0008757">
    <property type="term" value="F:S-adenosylmethionine-dependent methyltransferase activity"/>
    <property type="evidence" value="ECO:0007669"/>
    <property type="project" value="InterPro"/>
</dbReference>
<dbReference type="Proteomes" id="UP000660611">
    <property type="component" value="Unassembled WGS sequence"/>
</dbReference>
<evidence type="ECO:0000313" key="4">
    <source>
        <dbReference type="EMBL" id="GIG48075.1"/>
    </source>
</evidence>
<dbReference type="PANTHER" id="PTHR43861">
    <property type="entry name" value="TRANS-ACONITATE 2-METHYLTRANSFERASE-RELATED"/>
    <property type="match status" value="1"/>
</dbReference>
<evidence type="ECO:0000259" key="3">
    <source>
        <dbReference type="Pfam" id="PF13649"/>
    </source>
</evidence>
<evidence type="ECO:0000256" key="1">
    <source>
        <dbReference type="ARBA" id="ARBA00022603"/>
    </source>
</evidence>
<dbReference type="SUPFAM" id="SSF53335">
    <property type="entry name" value="S-adenosyl-L-methionine-dependent methyltransferases"/>
    <property type="match status" value="1"/>
</dbReference>
<organism evidence="4 5">
    <name type="scientific">Dactylosporangium siamense</name>
    <dbReference type="NCBI Taxonomy" id="685454"/>
    <lineage>
        <taxon>Bacteria</taxon>
        <taxon>Bacillati</taxon>
        <taxon>Actinomycetota</taxon>
        <taxon>Actinomycetes</taxon>
        <taxon>Micromonosporales</taxon>
        <taxon>Micromonosporaceae</taxon>
        <taxon>Dactylosporangium</taxon>
    </lineage>
</organism>
<evidence type="ECO:0000313" key="5">
    <source>
        <dbReference type="Proteomes" id="UP000660611"/>
    </source>
</evidence>
<dbReference type="Gene3D" id="3.40.50.150">
    <property type="entry name" value="Vaccinia Virus protein VP39"/>
    <property type="match status" value="1"/>
</dbReference>
<evidence type="ECO:0000256" key="2">
    <source>
        <dbReference type="ARBA" id="ARBA00022679"/>
    </source>
</evidence>
<keyword evidence="5" id="KW-1185">Reference proteome</keyword>
<dbReference type="InterPro" id="IPR041698">
    <property type="entry name" value="Methyltransf_25"/>
</dbReference>
<gene>
    <name evidence="4" type="ORF">Dsi01nite_061160</name>
</gene>
<feature type="domain" description="Methyltransferase" evidence="3">
    <location>
        <begin position="35"/>
        <end position="126"/>
    </location>
</feature>
<sequence length="258" mass="27305">MDEPANARPVDFDSELIRLHVKLRDAWDIRPGERVLDVGCGAGQTTREAARAAHPGRVLGVDVSAAAVERARADGLDNVTFEEADAQVHDFAPGSFDVAISRFGTMFFADPVAAFANIGRALRPGGRLVMLVWQARDRNEWAVTIREALAVTGGPAATGGPDAFSLADPSTVDGVLRAAGFADVQLADVDEPVYYGPDEAAALAWVRGFSTTAAALKHADPAAATLAVTRLRDAFAARVSDQGVWVGSRAWLVTARRA</sequence>
<accession>A0A919PNM4</accession>
<protein>
    <submittedName>
        <fullName evidence="4">Methyltransferase</fullName>
    </submittedName>
</protein>
<name>A0A919PNM4_9ACTN</name>
<keyword evidence="2" id="KW-0808">Transferase</keyword>
<dbReference type="InterPro" id="IPR029063">
    <property type="entry name" value="SAM-dependent_MTases_sf"/>
</dbReference>
<dbReference type="RefSeq" id="WP_203849791.1">
    <property type="nucleotide sequence ID" value="NZ_BAAAVW010000021.1"/>
</dbReference>
<dbReference type="CDD" id="cd02440">
    <property type="entry name" value="AdoMet_MTases"/>
    <property type="match status" value="1"/>
</dbReference>
<keyword evidence="1 4" id="KW-0489">Methyltransferase</keyword>
<dbReference type="EMBL" id="BONQ01000094">
    <property type="protein sequence ID" value="GIG48075.1"/>
    <property type="molecule type" value="Genomic_DNA"/>
</dbReference>
<dbReference type="Pfam" id="PF13649">
    <property type="entry name" value="Methyltransf_25"/>
    <property type="match status" value="1"/>
</dbReference>
<comment type="caution">
    <text evidence="4">The sequence shown here is derived from an EMBL/GenBank/DDBJ whole genome shotgun (WGS) entry which is preliminary data.</text>
</comment>
<proteinExistence type="predicted"/>
<dbReference type="AlphaFoldDB" id="A0A919PNM4"/>
<dbReference type="GO" id="GO:0032259">
    <property type="term" value="P:methylation"/>
    <property type="evidence" value="ECO:0007669"/>
    <property type="project" value="UniProtKB-KW"/>
</dbReference>